<keyword evidence="2 4" id="KW-0808">Transferase</keyword>
<keyword evidence="6" id="KW-1185">Reference proteome</keyword>
<dbReference type="PANTHER" id="PTHR21599">
    <property type="entry name" value="GLYCERATE KINASE"/>
    <property type="match status" value="1"/>
</dbReference>
<evidence type="ECO:0000256" key="1">
    <source>
        <dbReference type="ARBA" id="ARBA00006284"/>
    </source>
</evidence>
<dbReference type="Gene3D" id="3.90.1510.10">
    <property type="entry name" value="Glycerate kinase, domain 2"/>
    <property type="match status" value="1"/>
</dbReference>
<dbReference type="GO" id="GO:0016301">
    <property type="term" value="F:kinase activity"/>
    <property type="evidence" value="ECO:0007669"/>
    <property type="project" value="UniProtKB-KW"/>
</dbReference>
<dbReference type="InterPro" id="IPR018197">
    <property type="entry name" value="Glycerate_kinase_RE-like"/>
</dbReference>
<proteinExistence type="inferred from homology"/>
<dbReference type="Gene3D" id="3.40.50.10350">
    <property type="entry name" value="Glycerate kinase, domain 1"/>
    <property type="match status" value="1"/>
</dbReference>
<accession>A0ABX1GKJ4</accession>
<dbReference type="InterPro" id="IPR018193">
    <property type="entry name" value="Glyc_kinase_flavodox-like_fold"/>
</dbReference>
<evidence type="ECO:0000313" key="6">
    <source>
        <dbReference type="Proteomes" id="UP000718451"/>
    </source>
</evidence>
<gene>
    <name evidence="5" type="ORF">HCU67_00390</name>
</gene>
<dbReference type="RefSeq" id="WP_168550637.1">
    <property type="nucleotide sequence ID" value="NZ_JAAWWL010000001.1"/>
</dbReference>
<dbReference type="PIRSF" id="PIRSF006078">
    <property type="entry name" value="GlxK"/>
    <property type="match status" value="1"/>
</dbReference>
<evidence type="ECO:0000313" key="5">
    <source>
        <dbReference type="EMBL" id="NKI30384.1"/>
    </source>
</evidence>
<dbReference type="InterPro" id="IPR004381">
    <property type="entry name" value="Glycerate_kinase"/>
</dbReference>
<sequence>MKFVIAPDKFKGSLSGQEFCEIVATEIKKIYPSAELVQLPLADGGDGTLEVVERYLDASVVNKTVSDPFFRSVSATYLYSQSKKTAFIEMSTASGHRLLDHSELDCKEATTLGTGELIFDAIQKGAKNIILGIGGSATNDGGMGVAQALGYRFMDINGEELSPTGKNLNKVARIEKPELDMMEAVKVQVACDVDNPFYGKNGAAQVYAKQKGATPQEIELLDKGLENFAGLIQSTFGLNLQKIPGAGAAGGLGGGAVAFLNGDLVSGIDLIKEIADFDNQIEGADWIITGEGNLDSQTLSGKTIGGVLSSAKSKNIPVAAFCGGIELSVEDQSTMGLDYAVSVSKGISNLEEAMVNAKENLAFAIYNFASILKKNS</sequence>
<dbReference type="SUPFAM" id="SSF110738">
    <property type="entry name" value="Glycerate kinase I"/>
    <property type="match status" value="1"/>
</dbReference>
<comment type="caution">
    <text evidence="5">The sequence shown here is derived from an EMBL/GenBank/DDBJ whole genome shotgun (WGS) entry which is preliminary data.</text>
</comment>
<dbReference type="InterPro" id="IPR036129">
    <property type="entry name" value="Glycerate_kinase_sf"/>
</dbReference>
<organism evidence="5 6">
    <name type="scientific">Croceivirga thetidis</name>
    <dbReference type="NCBI Taxonomy" id="2721623"/>
    <lineage>
        <taxon>Bacteria</taxon>
        <taxon>Pseudomonadati</taxon>
        <taxon>Bacteroidota</taxon>
        <taxon>Flavobacteriia</taxon>
        <taxon>Flavobacteriales</taxon>
        <taxon>Flavobacteriaceae</taxon>
        <taxon>Croceivirga</taxon>
    </lineage>
</organism>
<keyword evidence="3 4" id="KW-0418">Kinase</keyword>
<evidence type="ECO:0000256" key="2">
    <source>
        <dbReference type="ARBA" id="ARBA00022679"/>
    </source>
</evidence>
<protein>
    <submittedName>
        <fullName evidence="5">Glycerate kinase</fullName>
    </submittedName>
</protein>
<name>A0ABX1GKJ4_9FLAO</name>
<evidence type="ECO:0000256" key="4">
    <source>
        <dbReference type="PIRNR" id="PIRNR006078"/>
    </source>
</evidence>
<reference evidence="5 6" key="1">
    <citation type="submission" date="2020-04" db="EMBL/GenBank/DDBJ databases">
        <authorList>
            <person name="Yoon J."/>
        </authorList>
    </citation>
    <scope>NUCLEOTIDE SEQUENCE [LARGE SCALE GENOMIC DNA]</scope>
    <source>
        <strain evidence="5 6">DJ-13</strain>
    </source>
</reference>
<dbReference type="Proteomes" id="UP000718451">
    <property type="component" value="Unassembled WGS sequence"/>
</dbReference>
<dbReference type="PANTHER" id="PTHR21599:SF0">
    <property type="entry name" value="GLYCERATE KINASE"/>
    <property type="match status" value="1"/>
</dbReference>
<dbReference type="NCBIfam" id="TIGR00045">
    <property type="entry name" value="glycerate kinase"/>
    <property type="match status" value="1"/>
</dbReference>
<dbReference type="Pfam" id="PF02595">
    <property type="entry name" value="Gly_kinase"/>
    <property type="match status" value="1"/>
</dbReference>
<evidence type="ECO:0000256" key="3">
    <source>
        <dbReference type="ARBA" id="ARBA00022777"/>
    </source>
</evidence>
<comment type="similarity">
    <text evidence="1 4">Belongs to the glycerate kinase type-1 family.</text>
</comment>
<dbReference type="EMBL" id="JAAWWL010000001">
    <property type="protein sequence ID" value="NKI30384.1"/>
    <property type="molecule type" value="Genomic_DNA"/>
</dbReference>